<protein>
    <recommendedName>
        <fullName evidence="4">PQQ-like domain-containing protein</fullName>
    </recommendedName>
</protein>
<evidence type="ECO:0000256" key="1">
    <source>
        <dbReference type="SAM" id="MobiDB-lite"/>
    </source>
</evidence>
<accession>A0ABY5D928</accession>
<dbReference type="Gene3D" id="2.130.10.10">
    <property type="entry name" value="YVTN repeat-like/Quinoprotein amine dehydrogenase"/>
    <property type="match status" value="1"/>
</dbReference>
<dbReference type="InterPro" id="IPR015943">
    <property type="entry name" value="WD40/YVTN_repeat-like_dom_sf"/>
</dbReference>
<gene>
    <name evidence="2" type="ORF">NE857_32460</name>
</gene>
<dbReference type="RefSeq" id="WP_254419033.1">
    <property type="nucleotide sequence ID" value="NZ_BAAAJB010000018.1"/>
</dbReference>
<feature type="compositionally biased region" description="Pro residues" evidence="1">
    <location>
        <begin position="26"/>
        <end position="40"/>
    </location>
</feature>
<dbReference type="PROSITE" id="PS51257">
    <property type="entry name" value="PROKAR_LIPOPROTEIN"/>
    <property type="match status" value="1"/>
</dbReference>
<sequence>MCSSRVPQALTCGLVALLVAGCTGDPEPPVPAPDQDPPQIPTEFEGEAPPGIEGEVLRHLHGDDADVHDILDDPLGVRISPVGGAFLISSGGEDRHLLHDAATGAALWEGEARFRGFDTDSEGAPVLLMTDEDDTPFVLGADGETVWEPAEEGDLYLDGAAVRRPAEWTAEEPHGDFSVLDTDGDELWSYTFEPEPEPEPEEEGEEDTEEEPADEDAETDEDAEAEEETDGDDPERFGVPVAVWGEAVLLDSGDSVLRAHSLDPDDAGEHLWSVAATDEELDLTGTAPIPVPQVLGVFTTPAPEEDDEAEAEVEDEENGADGTDDTVDEDAPRTVLLRWARPEAPSVLTAHDADDGEPLWTLPEAGTNPVSQHFDEAGAPGLLYDGDTGTLLLPQASGEATMVAVDLVEGEVRWGLEEEDGSISPAFAHAGLVYGDSRSNEDGEHQLVLDAETMDVVGDDLSAYVEAVTDTGHAILVQERQRFVYGPAPEDLEDENEDEDPEDEDPGDSESTESPEADES</sequence>
<feature type="region of interest" description="Disordered" evidence="1">
    <location>
        <begin position="188"/>
        <end position="237"/>
    </location>
</feature>
<name>A0ABY5D928_9ACTN</name>
<evidence type="ECO:0000313" key="3">
    <source>
        <dbReference type="Proteomes" id="UP001055940"/>
    </source>
</evidence>
<dbReference type="SUPFAM" id="SSF50969">
    <property type="entry name" value="YVTN repeat-like/Quinoprotein amine dehydrogenase"/>
    <property type="match status" value="1"/>
</dbReference>
<dbReference type="InterPro" id="IPR011044">
    <property type="entry name" value="Quino_amine_DH_bsu"/>
</dbReference>
<keyword evidence="3" id="KW-1185">Reference proteome</keyword>
<feature type="region of interest" description="Disordered" evidence="1">
    <location>
        <begin position="26"/>
        <end position="50"/>
    </location>
</feature>
<feature type="region of interest" description="Disordered" evidence="1">
    <location>
        <begin position="480"/>
        <end position="520"/>
    </location>
</feature>
<dbReference type="Proteomes" id="UP001055940">
    <property type="component" value="Chromosome"/>
</dbReference>
<feature type="compositionally biased region" description="Acidic residues" evidence="1">
    <location>
        <begin position="303"/>
        <end position="329"/>
    </location>
</feature>
<evidence type="ECO:0008006" key="4">
    <source>
        <dbReference type="Google" id="ProtNLM"/>
    </source>
</evidence>
<feature type="region of interest" description="Disordered" evidence="1">
    <location>
        <begin position="303"/>
        <end position="330"/>
    </location>
</feature>
<evidence type="ECO:0000313" key="2">
    <source>
        <dbReference type="EMBL" id="USY19885.1"/>
    </source>
</evidence>
<proteinExistence type="predicted"/>
<dbReference type="EMBL" id="CP099837">
    <property type="protein sequence ID" value="USY19885.1"/>
    <property type="molecule type" value="Genomic_DNA"/>
</dbReference>
<organism evidence="2 3">
    <name type="scientific">Nocardiopsis exhalans</name>
    <dbReference type="NCBI Taxonomy" id="163604"/>
    <lineage>
        <taxon>Bacteria</taxon>
        <taxon>Bacillati</taxon>
        <taxon>Actinomycetota</taxon>
        <taxon>Actinomycetes</taxon>
        <taxon>Streptosporangiales</taxon>
        <taxon>Nocardiopsidaceae</taxon>
        <taxon>Nocardiopsis</taxon>
    </lineage>
</organism>
<feature type="compositionally biased region" description="Acidic residues" evidence="1">
    <location>
        <begin position="194"/>
        <end position="233"/>
    </location>
</feature>
<reference evidence="2" key="1">
    <citation type="submission" date="2022-06" db="EMBL/GenBank/DDBJ databases">
        <authorList>
            <person name="Ping M."/>
        </authorList>
    </citation>
    <scope>NUCLEOTIDE SEQUENCE</scope>
    <source>
        <strain evidence="2">JCM11759T</strain>
    </source>
</reference>
<feature type="compositionally biased region" description="Acidic residues" evidence="1">
    <location>
        <begin position="490"/>
        <end position="520"/>
    </location>
</feature>